<reference evidence="1" key="3">
    <citation type="submission" date="2015-04" db="UniProtKB">
        <authorList>
            <consortium name="EnsemblPlants"/>
        </authorList>
    </citation>
    <scope>IDENTIFICATION</scope>
</reference>
<accession>A0A0D9XU45</accession>
<keyword evidence="2" id="KW-1185">Reference proteome</keyword>
<organism evidence="1 2">
    <name type="scientific">Leersia perrieri</name>
    <dbReference type="NCBI Taxonomy" id="77586"/>
    <lineage>
        <taxon>Eukaryota</taxon>
        <taxon>Viridiplantae</taxon>
        <taxon>Streptophyta</taxon>
        <taxon>Embryophyta</taxon>
        <taxon>Tracheophyta</taxon>
        <taxon>Spermatophyta</taxon>
        <taxon>Magnoliopsida</taxon>
        <taxon>Liliopsida</taxon>
        <taxon>Poales</taxon>
        <taxon>Poaceae</taxon>
        <taxon>BOP clade</taxon>
        <taxon>Oryzoideae</taxon>
        <taxon>Oryzeae</taxon>
        <taxon>Oryzinae</taxon>
        <taxon>Leersia</taxon>
    </lineage>
</organism>
<evidence type="ECO:0000313" key="2">
    <source>
        <dbReference type="Proteomes" id="UP000032180"/>
    </source>
</evidence>
<evidence type="ECO:0000313" key="1">
    <source>
        <dbReference type="EnsemblPlants" id="LPERR11G15980.1"/>
    </source>
</evidence>
<dbReference type="HOGENOM" id="CLU_2174622_0_0_1"/>
<name>A0A0D9XU45_9ORYZ</name>
<protein>
    <submittedName>
        <fullName evidence="1">Uncharacterized protein</fullName>
    </submittedName>
</protein>
<dbReference type="EnsemblPlants" id="LPERR11G15980.1">
    <property type="protein sequence ID" value="LPERR11G15980.1"/>
    <property type="gene ID" value="LPERR11G15980"/>
</dbReference>
<sequence>MDEKTRLKKWTESARARIEAGNYTEGYAGFVRWVRDEYDGAAGLAGGELVGERAAVEAWLMIEWDRRLFRWERDDKLGINAAGFGVWDDEDYQEEKDKEKIVDEGSSKSN</sequence>
<dbReference type="AlphaFoldDB" id="A0A0D9XU45"/>
<dbReference type="Proteomes" id="UP000032180">
    <property type="component" value="Chromosome 11"/>
</dbReference>
<dbReference type="Gramene" id="LPERR11G15980.1">
    <property type="protein sequence ID" value="LPERR11G15980.1"/>
    <property type="gene ID" value="LPERR11G15980"/>
</dbReference>
<reference evidence="2" key="2">
    <citation type="submission" date="2013-12" db="EMBL/GenBank/DDBJ databases">
        <authorList>
            <person name="Yu Y."/>
            <person name="Lee S."/>
            <person name="de Baynast K."/>
            <person name="Wissotski M."/>
            <person name="Liu L."/>
            <person name="Talag J."/>
            <person name="Goicoechea J."/>
            <person name="Angelova A."/>
            <person name="Jetty R."/>
            <person name="Kudrna D."/>
            <person name="Golser W."/>
            <person name="Rivera L."/>
            <person name="Zhang J."/>
            <person name="Wing R."/>
        </authorList>
    </citation>
    <scope>NUCLEOTIDE SEQUENCE</scope>
</reference>
<proteinExistence type="predicted"/>
<reference evidence="1 2" key="1">
    <citation type="submission" date="2012-08" db="EMBL/GenBank/DDBJ databases">
        <title>Oryza genome evolution.</title>
        <authorList>
            <person name="Wing R.A."/>
        </authorList>
    </citation>
    <scope>NUCLEOTIDE SEQUENCE</scope>
</reference>